<comment type="caution">
    <text evidence="8">The sequence shown here is derived from an EMBL/GenBank/DDBJ whole genome shotgun (WGS) entry which is preliminary data.</text>
</comment>
<keyword evidence="4 7" id="KW-0489">Methyltransferase</keyword>
<dbReference type="SUPFAM" id="SSF53335">
    <property type="entry name" value="S-adenosyl-L-methionine-dependent methyltransferases"/>
    <property type="match status" value="1"/>
</dbReference>
<feature type="binding site" evidence="7">
    <location>
        <position position="79"/>
    </location>
    <ligand>
        <name>S-adenosyl-L-methionine</name>
        <dbReference type="ChEBI" id="CHEBI:59789"/>
    </ligand>
</feature>
<dbReference type="PANTHER" id="PTHR11265:SF0">
    <property type="entry name" value="12S RRNA N4-METHYLCYTIDINE METHYLTRANSFERASE"/>
    <property type="match status" value="1"/>
</dbReference>
<keyword evidence="3 7" id="KW-0698">rRNA processing</keyword>
<dbReference type="InterPro" id="IPR023397">
    <property type="entry name" value="SAM-dep_MeTrfase_MraW_recog"/>
</dbReference>
<dbReference type="NCBIfam" id="TIGR00006">
    <property type="entry name" value="16S rRNA (cytosine(1402)-N(4))-methyltransferase RsmH"/>
    <property type="match status" value="1"/>
</dbReference>
<proteinExistence type="inferred from homology"/>
<sequence>MFRHETVMREEAVEGLAVRPGGVYVDCTVGGAGHSEAIAERLAGRGLLVGIDRDAEALAFAGERLRRFGGFVQLVKANFRDLENVLLRVPGVPKIGGTPQVDGVLYDLGVSSPQFDEAERGFSYRFDAELDMRMDREQELTAKDIVNRWDEAELARIFREYGEERFAGRIAAAIVRERARAPIETTGRLAELVKEAIPAPARRGGGHPARKVFQALRIAVNGELDALEQSLEQAVRCLRPGGRLAVISFHSLEDRICKRLIEKWSGKCVCPPGLPVCGCGRRQILRTVGKQPVTAREAEIARNRRARSAKLRVAEKLSDFVDR</sequence>
<dbReference type="GO" id="GO:0071424">
    <property type="term" value="F:rRNA (cytosine-N4-)-methyltransferase activity"/>
    <property type="evidence" value="ECO:0007669"/>
    <property type="project" value="UniProtKB-UniRule"/>
</dbReference>
<dbReference type="EC" id="2.1.1.199" evidence="7"/>
<comment type="similarity">
    <text evidence="1 7">Belongs to the methyltransferase superfamily. RsmH family.</text>
</comment>
<evidence type="ECO:0000313" key="8">
    <source>
        <dbReference type="EMBL" id="PDO11184.1"/>
    </source>
</evidence>
<comment type="catalytic activity">
    <reaction evidence="7">
        <text>cytidine(1402) in 16S rRNA + S-adenosyl-L-methionine = N(4)-methylcytidine(1402) in 16S rRNA + S-adenosyl-L-homocysteine + H(+)</text>
        <dbReference type="Rhea" id="RHEA:42928"/>
        <dbReference type="Rhea" id="RHEA-COMP:10286"/>
        <dbReference type="Rhea" id="RHEA-COMP:10287"/>
        <dbReference type="ChEBI" id="CHEBI:15378"/>
        <dbReference type="ChEBI" id="CHEBI:57856"/>
        <dbReference type="ChEBI" id="CHEBI:59789"/>
        <dbReference type="ChEBI" id="CHEBI:74506"/>
        <dbReference type="ChEBI" id="CHEBI:82748"/>
        <dbReference type="EC" id="2.1.1.199"/>
    </reaction>
</comment>
<accession>A0A2A6E2D4</accession>
<gene>
    <name evidence="7" type="primary">rsmH</name>
    <name evidence="8" type="ORF">BLM47_02995</name>
</gene>
<name>A0A2A6E2D4_9BACL</name>
<dbReference type="GO" id="GO:0070475">
    <property type="term" value="P:rRNA base methylation"/>
    <property type="evidence" value="ECO:0007669"/>
    <property type="project" value="UniProtKB-UniRule"/>
</dbReference>
<dbReference type="InterPro" id="IPR029063">
    <property type="entry name" value="SAM-dependent_MTases_sf"/>
</dbReference>
<feature type="binding site" evidence="7">
    <location>
        <position position="114"/>
    </location>
    <ligand>
        <name>S-adenosyl-L-methionine</name>
        <dbReference type="ChEBI" id="CHEBI:59789"/>
    </ligand>
</feature>
<evidence type="ECO:0000313" key="9">
    <source>
        <dbReference type="Proteomes" id="UP000243688"/>
    </source>
</evidence>
<evidence type="ECO:0000256" key="2">
    <source>
        <dbReference type="ARBA" id="ARBA00022490"/>
    </source>
</evidence>
<reference evidence="8 9" key="1">
    <citation type="submission" date="2016-12" db="EMBL/GenBank/DDBJ databases">
        <title>Candidatus Reconcilibacillus cellulovorans genome.</title>
        <authorList>
            <person name="Kolinko S."/>
            <person name="Wu Y.-W."/>
            <person name="Tachea F."/>
            <person name="Denzel E."/>
            <person name="Hiras J."/>
            <person name="Baecker N."/>
            <person name="Chan L.J."/>
            <person name="Eichorst S.A."/>
            <person name="Frey D."/>
            <person name="Adams P.D."/>
            <person name="Pray T."/>
            <person name="Tanjore D."/>
            <person name="Petzold C.J."/>
            <person name="Gladden J.M."/>
            <person name="Simmons B.A."/>
            <person name="Singer S.W."/>
        </authorList>
    </citation>
    <scope>NUCLEOTIDE SEQUENCE [LARGE SCALE GENOMIC DNA]</scope>
    <source>
        <strain evidence="8">JTherm</strain>
    </source>
</reference>
<dbReference type="Proteomes" id="UP000243688">
    <property type="component" value="Unassembled WGS sequence"/>
</dbReference>
<evidence type="ECO:0000256" key="3">
    <source>
        <dbReference type="ARBA" id="ARBA00022552"/>
    </source>
</evidence>
<keyword evidence="6 7" id="KW-0949">S-adenosyl-L-methionine</keyword>
<feature type="binding site" evidence="7">
    <location>
        <begin position="32"/>
        <end position="34"/>
    </location>
    <ligand>
        <name>S-adenosyl-L-methionine</name>
        <dbReference type="ChEBI" id="CHEBI:59789"/>
    </ligand>
</feature>
<keyword evidence="5 7" id="KW-0808">Transferase</keyword>
<dbReference type="InterPro" id="IPR002903">
    <property type="entry name" value="RsmH"/>
</dbReference>
<dbReference type="Pfam" id="PF01795">
    <property type="entry name" value="Methyltransf_5"/>
    <property type="match status" value="1"/>
</dbReference>
<dbReference type="FunFam" id="1.10.150.170:FF:000001">
    <property type="entry name" value="Ribosomal RNA small subunit methyltransferase H"/>
    <property type="match status" value="1"/>
</dbReference>
<dbReference type="PIRSF" id="PIRSF004486">
    <property type="entry name" value="MraW"/>
    <property type="match status" value="1"/>
</dbReference>
<dbReference type="AlphaFoldDB" id="A0A2A6E2D4"/>
<evidence type="ECO:0000256" key="6">
    <source>
        <dbReference type="ARBA" id="ARBA00022691"/>
    </source>
</evidence>
<dbReference type="GO" id="GO:0005737">
    <property type="term" value="C:cytoplasm"/>
    <property type="evidence" value="ECO:0007669"/>
    <property type="project" value="UniProtKB-SubCell"/>
</dbReference>
<organism evidence="8 9">
    <name type="scientific">Candidatus Reconcilbacillus cellulovorans</name>
    <dbReference type="NCBI Taxonomy" id="1906605"/>
    <lineage>
        <taxon>Bacteria</taxon>
        <taxon>Bacillati</taxon>
        <taxon>Bacillota</taxon>
        <taxon>Bacilli</taxon>
        <taxon>Bacillales</taxon>
        <taxon>Paenibacillaceae</taxon>
        <taxon>Candidatus Reconcilbacillus</taxon>
    </lineage>
</organism>
<comment type="function">
    <text evidence="7">Specifically methylates the N4 position of cytidine in position 1402 (C1402) of 16S rRNA.</text>
</comment>
<dbReference type="PANTHER" id="PTHR11265">
    <property type="entry name" value="S-ADENOSYL-METHYLTRANSFERASE MRAW"/>
    <property type="match status" value="1"/>
</dbReference>
<protein>
    <recommendedName>
        <fullName evidence="7">Ribosomal RNA small subunit methyltransferase H</fullName>
        <ecNumber evidence="7">2.1.1.199</ecNumber>
    </recommendedName>
    <alternativeName>
        <fullName evidence="7">16S rRNA m(4)C1402 methyltransferase</fullName>
    </alternativeName>
    <alternativeName>
        <fullName evidence="7">rRNA (cytosine-N(4)-)-methyltransferase RsmH</fullName>
    </alternativeName>
</protein>
<feature type="binding site" evidence="7">
    <location>
        <position position="52"/>
    </location>
    <ligand>
        <name>S-adenosyl-L-methionine</name>
        <dbReference type="ChEBI" id="CHEBI:59789"/>
    </ligand>
</feature>
<dbReference type="SUPFAM" id="SSF81799">
    <property type="entry name" value="Putative methyltransferase TM0872, insert domain"/>
    <property type="match status" value="1"/>
</dbReference>
<dbReference type="HAMAP" id="MF_01007">
    <property type="entry name" value="16SrRNA_methyltr_H"/>
    <property type="match status" value="1"/>
</dbReference>
<evidence type="ECO:0000256" key="4">
    <source>
        <dbReference type="ARBA" id="ARBA00022603"/>
    </source>
</evidence>
<evidence type="ECO:0000256" key="1">
    <source>
        <dbReference type="ARBA" id="ARBA00010396"/>
    </source>
</evidence>
<dbReference type="EMBL" id="MOXJ01000004">
    <property type="protein sequence ID" value="PDO11184.1"/>
    <property type="molecule type" value="Genomic_DNA"/>
</dbReference>
<comment type="subcellular location">
    <subcellularLocation>
        <location evidence="7">Cytoplasm</location>
    </subcellularLocation>
</comment>
<dbReference type="Gene3D" id="1.10.150.170">
    <property type="entry name" value="Putative methyltransferase TM0872, insert domain"/>
    <property type="match status" value="1"/>
</dbReference>
<dbReference type="Gene3D" id="3.40.50.150">
    <property type="entry name" value="Vaccinia Virus protein VP39"/>
    <property type="match status" value="1"/>
</dbReference>
<feature type="binding site" evidence="7">
    <location>
        <position position="107"/>
    </location>
    <ligand>
        <name>S-adenosyl-L-methionine</name>
        <dbReference type="ChEBI" id="CHEBI:59789"/>
    </ligand>
</feature>
<evidence type="ECO:0000256" key="7">
    <source>
        <dbReference type="HAMAP-Rule" id="MF_01007"/>
    </source>
</evidence>
<keyword evidence="2 7" id="KW-0963">Cytoplasm</keyword>
<evidence type="ECO:0000256" key="5">
    <source>
        <dbReference type="ARBA" id="ARBA00022679"/>
    </source>
</evidence>